<dbReference type="PANTHER" id="PTHR43884">
    <property type="entry name" value="ACYL-COA DEHYDROGENASE"/>
    <property type="match status" value="1"/>
</dbReference>
<geneLocation type="plasmid" evidence="10">
    <name>2</name>
</geneLocation>
<keyword evidence="10" id="KW-0614">Plasmid</keyword>
<feature type="domain" description="Acyl-CoA oxidase/dehydrogenase middle" evidence="8">
    <location>
        <begin position="121"/>
        <end position="217"/>
    </location>
</feature>
<comment type="similarity">
    <text evidence="2 6">Belongs to the acyl-CoA dehydrogenase family.</text>
</comment>
<comment type="cofactor">
    <cofactor evidence="1 6">
        <name>FAD</name>
        <dbReference type="ChEBI" id="CHEBI:57692"/>
    </cofactor>
</comment>
<dbReference type="FunFam" id="1.20.140.10:FF:000001">
    <property type="entry name" value="Acyl-CoA dehydrogenase"/>
    <property type="match status" value="1"/>
</dbReference>
<organism evidence="10">
    <name type="scientific">Chelativorans sp. (strain BNC1)</name>
    <dbReference type="NCBI Taxonomy" id="266779"/>
    <lineage>
        <taxon>Bacteria</taxon>
        <taxon>Pseudomonadati</taxon>
        <taxon>Pseudomonadota</taxon>
        <taxon>Alphaproteobacteria</taxon>
        <taxon>Hyphomicrobiales</taxon>
        <taxon>Phyllobacteriaceae</taxon>
        <taxon>Chelativorans</taxon>
    </lineage>
</organism>
<dbReference type="PANTHER" id="PTHR43884:SF40">
    <property type="entry name" value="ACYL-COA DEHYDROGENASE"/>
    <property type="match status" value="1"/>
</dbReference>
<dbReference type="PROSITE" id="PS00072">
    <property type="entry name" value="ACYL_COA_DH_1"/>
    <property type="match status" value="1"/>
</dbReference>
<evidence type="ECO:0000256" key="2">
    <source>
        <dbReference type="ARBA" id="ARBA00009347"/>
    </source>
</evidence>
<evidence type="ECO:0000259" key="8">
    <source>
        <dbReference type="Pfam" id="PF02770"/>
    </source>
</evidence>
<reference evidence="10" key="1">
    <citation type="submission" date="2006-06" db="EMBL/GenBank/DDBJ databases">
        <title>Complete sequence of Plasmid 2 of Chelativorans sp. BNC1.</title>
        <authorList>
            <consortium name="US DOE Joint Genome Institute"/>
            <person name="Copeland A."/>
            <person name="Lucas S."/>
            <person name="Lapidus A."/>
            <person name="Barry K."/>
            <person name="Detter J.C."/>
            <person name="Glavina del Rio T."/>
            <person name="Hammon N."/>
            <person name="Israni S."/>
            <person name="Dalin E."/>
            <person name="Tice H."/>
            <person name="Pitluck S."/>
            <person name="Chertkov O."/>
            <person name="Brettin T."/>
            <person name="Bruce D."/>
            <person name="Han C."/>
            <person name="Tapia R."/>
            <person name="Gilna P."/>
            <person name="Schmutz J."/>
            <person name="Larimer F."/>
            <person name="Land M."/>
            <person name="Hauser L."/>
            <person name="Kyrpides N."/>
            <person name="Mikhailova N."/>
            <person name="Richardson P."/>
        </authorList>
    </citation>
    <scope>NUCLEOTIDE SEQUENCE</scope>
    <source>
        <strain evidence="10">BNC1</strain>
        <plasmid evidence="10">2</plasmid>
    </source>
</reference>
<dbReference type="Pfam" id="PF02771">
    <property type="entry name" value="Acyl-CoA_dh_N"/>
    <property type="match status" value="1"/>
</dbReference>
<evidence type="ECO:0000256" key="6">
    <source>
        <dbReference type="RuleBase" id="RU362125"/>
    </source>
</evidence>
<dbReference type="Pfam" id="PF00441">
    <property type="entry name" value="Acyl-CoA_dh_1"/>
    <property type="match status" value="1"/>
</dbReference>
<dbReference type="FunFam" id="2.40.110.10:FF:000002">
    <property type="entry name" value="Acyl-CoA dehydrogenase fadE12"/>
    <property type="match status" value="1"/>
</dbReference>
<evidence type="ECO:0000313" key="10">
    <source>
        <dbReference type="EMBL" id="ABG65503.1"/>
    </source>
</evidence>
<dbReference type="InterPro" id="IPR037069">
    <property type="entry name" value="AcylCoA_DH/ox_N_sf"/>
</dbReference>
<dbReference type="PROSITE" id="PS00073">
    <property type="entry name" value="ACYL_COA_DH_2"/>
    <property type="match status" value="1"/>
</dbReference>
<dbReference type="Gene3D" id="1.20.140.10">
    <property type="entry name" value="Butyryl-CoA Dehydrogenase, subunit A, domain 3"/>
    <property type="match status" value="1"/>
</dbReference>
<dbReference type="GO" id="GO:0050660">
    <property type="term" value="F:flavin adenine dinucleotide binding"/>
    <property type="evidence" value="ECO:0007669"/>
    <property type="project" value="InterPro"/>
</dbReference>
<accession>Q11AS2</accession>
<evidence type="ECO:0000256" key="5">
    <source>
        <dbReference type="ARBA" id="ARBA00023002"/>
    </source>
</evidence>
<evidence type="ECO:0000256" key="4">
    <source>
        <dbReference type="ARBA" id="ARBA00022827"/>
    </source>
</evidence>
<dbReference type="Pfam" id="PF02770">
    <property type="entry name" value="Acyl-CoA_dh_M"/>
    <property type="match status" value="1"/>
</dbReference>
<dbReference type="SUPFAM" id="SSF56645">
    <property type="entry name" value="Acyl-CoA dehydrogenase NM domain-like"/>
    <property type="match status" value="1"/>
</dbReference>
<dbReference type="InterPro" id="IPR013786">
    <property type="entry name" value="AcylCoA_DH/ox_N"/>
</dbReference>
<keyword evidence="3 6" id="KW-0285">Flavoprotein</keyword>
<dbReference type="InterPro" id="IPR006089">
    <property type="entry name" value="Acyl-CoA_DH_CS"/>
</dbReference>
<dbReference type="Gene3D" id="1.10.540.10">
    <property type="entry name" value="Acyl-CoA dehydrogenase/oxidase, N-terminal domain"/>
    <property type="match status" value="1"/>
</dbReference>
<dbReference type="InterPro" id="IPR036250">
    <property type="entry name" value="AcylCo_DH-like_C"/>
</dbReference>
<feature type="domain" description="Acyl-CoA dehydrogenase/oxidase C-terminal" evidence="7">
    <location>
        <begin position="229"/>
        <end position="378"/>
    </location>
</feature>
<name>Q11AS2_CHESB</name>
<dbReference type="OrthoDB" id="9775090at2"/>
<evidence type="ECO:0000256" key="3">
    <source>
        <dbReference type="ARBA" id="ARBA00022630"/>
    </source>
</evidence>
<evidence type="ECO:0000259" key="7">
    <source>
        <dbReference type="Pfam" id="PF00441"/>
    </source>
</evidence>
<dbReference type="Gene3D" id="2.40.110.10">
    <property type="entry name" value="Butyryl-CoA Dehydrogenase, subunit A, domain 2"/>
    <property type="match status" value="1"/>
</dbReference>
<dbReference type="HOGENOM" id="CLU_018204_0_2_5"/>
<feature type="domain" description="Acyl-CoA dehydrogenase/oxidase N-terminal" evidence="9">
    <location>
        <begin position="7"/>
        <end position="117"/>
    </location>
</feature>
<keyword evidence="5 6" id="KW-0560">Oxidoreductase</keyword>
<dbReference type="InterPro" id="IPR006091">
    <property type="entry name" value="Acyl-CoA_Oxase/DH_mid-dom"/>
</dbReference>
<dbReference type="InterPro" id="IPR046373">
    <property type="entry name" value="Acyl-CoA_Oxase/DH_mid-dom_sf"/>
</dbReference>
<proteinExistence type="inferred from homology"/>
<dbReference type="eggNOG" id="COG1960">
    <property type="taxonomic scope" value="Bacteria"/>
</dbReference>
<dbReference type="GO" id="GO:0003995">
    <property type="term" value="F:acyl-CoA dehydrogenase activity"/>
    <property type="evidence" value="ECO:0007669"/>
    <property type="project" value="InterPro"/>
</dbReference>
<gene>
    <name evidence="10" type="ordered locus">Meso_4475</name>
</gene>
<dbReference type="SUPFAM" id="SSF47203">
    <property type="entry name" value="Acyl-CoA dehydrogenase C-terminal domain-like"/>
    <property type="match status" value="1"/>
</dbReference>
<dbReference type="InterPro" id="IPR009100">
    <property type="entry name" value="AcylCoA_DH/oxidase_NM_dom_sf"/>
</dbReference>
<dbReference type="InterPro" id="IPR009075">
    <property type="entry name" value="AcylCo_DH/oxidase_C"/>
</dbReference>
<dbReference type="CDD" id="cd00567">
    <property type="entry name" value="ACAD"/>
    <property type="match status" value="1"/>
</dbReference>
<evidence type="ECO:0000259" key="9">
    <source>
        <dbReference type="Pfam" id="PF02771"/>
    </source>
</evidence>
<dbReference type="AlphaFoldDB" id="Q11AS2"/>
<dbReference type="EMBL" id="CP000391">
    <property type="protein sequence ID" value="ABG65503.1"/>
    <property type="molecule type" value="Genomic_DNA"/>
</dbReference>
<evidence type="ECO:0000256" key="1">
    <source>
        <dbReference type="ARBA" id="ARBA00001974"/>
    </source>
</evidence>
<keyword evidence="4 6" id="KW-0274">FAD</keyword>
<protein>
    <submittedName>
        <fullName evidence="10">Acyl-CoA dehydrogenase-like protein</fullName>
    </submittedName>
</protein>
<dbReference type="KEGG" id="mes:Meso_4475"/>
<sequence>MNFQFPEELDMLRQTVRGYVNDYLRPLEARVEAEDHFSDEDFLRLRREAVALGLYAHNLPESVGGAGLSMLGQVVIGEEIGKTSMPLADAIGFLPASMSLAADHQRDWFVDPVVSGELTVAYALTEPDAGSDLGGLKTRASRTGAGWVLRGAKQFISGADYADFIIVLAVTDLAAPLRSRFTLFIVPRSNPGFKYSGNFRKMGWRGYQLGAFSLEDCELPESHVLGEVGGGFAAMMATINTTRIEYSARYVGMADELLRLARNYVRERQAFGSRLADHQAIQFMLADSDCEVEASRLLTYRAATLADEGDPSFRVAGSRSKLYASEMVGRVADRVLQIFGGAGYMCDWPVERMYRDARAFRIGEGTSEMQRIQIARAFLSE</sequence>